<accession>A0A9W9BU90</accession>
<keyword evidence="2" id="KW-1185">Reference proteome</keyword>
<name>A0A9W9BU90_9HYPO</name>
<evidence type="ECO:0000313" key="2">
    <source>
        <dbReference type="Proteomes" id="UP001140502"/>
    </source>
</evidence>
<evidence type="ECO:0000313" key="1">
    <source>
        <dbReference type="EMBL" id="KAJ4328070.1"/>
    </source>
</evidence>
<dbReference type="OrthoDB" id="10495227at2759"/>
<dbReference type="AlphaFoldDB" id="A0A9W9BU90"/>
<proteinExistence type="predicted"/>
<reference evidence="1" key="1">
    <citation type="submission" date="2022-10" db="EMBL/GenBank/DDBJ databases">
        <title>Tapping the CABI collections for fungal endophytes: first genome assemblies for Collariella, Neodidymelliopsis, Ascochyta clinopodiicola, Didymella pomorum, Didymosphaeria variabile, Neocosmospora piperis and Neocucurbitaria cava.</title>
        <authorList>
            <person name="Hill R."/>
        </authorList>
    </citation>
    <scope>NUCLEOTIDE SEQUENCE</scope>
    <source>
        <strain evidence="1">IMI 366586</strain>
    </source>
</reference>
<sequence>MRNGVLGGISDGSLLNFDRGSIYLADGEMGDAPTFEPTHTGSQTSNVVLAQIPRSEMMEWVDQRDMLDRIKALKPRSLAWNNLTQVLSEPACSPRRDVKEAIEATWMSFGSHLYNGRAVLKRYQVTEEPHECRPPDQAKSMLLTTYPSNLTWTLGAWEVAHSLDVAVDWEALEGRFTDDYNRDWRSVDMVRDRFENNDLWDLLEPSIRRFYCSLVLREQLVLLARLRRQMQTCREGWALEL</sequence>
<gene>
    <name evidence="1" type="ORF">N0V84_001438</name>
</gene>
<dbReference type="Proteomes" id="UP001140502">
    <property type="component" value="Unassembled WGS sequence"/>
</dbReference>
<comment type="caution">
    <text evidence="1">The sequence shown here is derived from an EMBL/GenBank/DDBJ whole genome shotgun (WGS) entry which is preliminary data.</text>
</comment>
<protein>
    <submittedName>
        <fullName evidence="1">Uncharacterized protein</fullName>
    </submittedName>
</protein>
<dbReference type="EMBL" id="JAPEUR010000015">
    <property type="protein sequence ID" value="KAJ4328070.1"/>
    <property type="molecule type" value="Genomic_DNA"/>
</dbReference>
<organism evidence="1 2">
    <name type="scientific">Fusarium piperis</name>
    <dbReference type="NCBI Taxonomy" id="1435070"/>
    <lineage>
        <taxon>Eukaryota</taxon>
        <taxon>Fungi</taxon>
        <taxon>Dikarya</taxon>
        <taxon>Ascomycota</taxon>
        <taxon>Pezizomycotina</taxon>
        <taxon>Sordariomycetes</taxon>
        <taxon>Hypocreomycetidae</taxon>
        <taxon>Hypocreales</taxon>
        <taxon>Nectriaceae</taxon>
        <taxon>Fusarium</taxon>
        <taxon>Fusarium solani species complex</taxon>
    </lineage>
</organism>